<dbReference type="RefSeq" id="WP_275417416.1">
    <property type="nucleotide sequence ID" value="NZ_CP106878.1"/>
</dbReference>
<keyword evidence="3 8" id="KW-0560">Oxidoreductase</keyword>
<feature type="binding site" evidence="5">
    <location>
        <position position="95"/>
    </location>
    <ligand>
        <name>NAD(+)</name>
        <dbReference type="ChEBI" id="CHEBI:57540"/>
    </ligand>
</feature>
<dbReference type="InterPro" id="IPR022694">
    <property type="entry name" value="3-OHacyl-CoA_DH"/>
</dbReference>
<dbReference type="EC" id="1.1.1.157" evidence="8"/>
<dbReference type="Pfam" id="PF02737">
    <property type="entry name" value="3HCDH_N"/>
    <property type="match status" value="1"/>
</dbReference>
<dbReference type="PANTHER" id="PTHR48075:SF5">
    <property type="entry name" value="3-HYDROXYBUTYRYL-COA DEHYDROGENASE"/>
    <property type="match status" value="1"/>
</dbReference>
<dbReference type="SUPFAM" id="SSF51735">
    <property type="entry name" value="NAD(P)-binding Rossmann-fold domains"/>
    <property type="match status" value="1"/>
</dbReference>
<dbReference type="InterPro" id="IPR006176">
    <property type="entry name" value="3-OHacyl-CoA_DH_NAD-bd"/>
</dbReference>
<feature type="domain" description="3-hydroxyacyl-CoA dehydrogenase C-terminal" evidence="6">
    <location>
        <begin position="184"/>
        <end position="280"/>
    </location>
</feature>
<evidence type="ECO:0000256" key="1">
    <source>
        <dbReference type="ARBA" id="ARBA00005086"/>
    </source>
</evidence>
<comment type="similarity">
    <text evidence="2">Belongs to the 3-hydroxyacyl-CoA dehydrogenase family.</text>
</comment>
<dbReference type="NCBIfam" id="NF004474">
    <property type="entry name" value="PRK05808.1"/>
    <property type="match status" value="1"/>
</dbReference>
<evidence type="ECO:0000313" key="9">
    <source>
        <dbReference type="Proteomes" id="UP001164718"/>
    </source>
</evidence>
<feature type="domain" description="3-hydroxyacyl-CoA dehydrogenase NAD binding" evidence="7">
    <location>
        <begin position="4"/>
        <end position="181"/>
    </location>
</feature>
<evidence type="ECO:0000256" key="4">
    <source>
        <dbReference type="PIRSR" id="PIRSR000105-1"/>
    </source>
</evidence>
<feature type="binding site" evidence="5">
    <location>
        <position position="31"/>
    </location>
    <ligand>
        <name>NAD(+)</name>
        <dbReference type="ChEBI" id="CHEBI:57540"/>
    </ligand>
</feature>
<evidence type="ECO:0000256" key="5">
    <source>
        <dbReference type="PIRSR" id="PIRSR000105-2"/>
    </source>
</evidence>
<dbReference type="GO" id="GO:0006631">
    <property type="term" value="P:fatty acid metabolic process"/>
    <property type="evidence" value="ECO:0007669"/>
    <property type="project" value="InterPro"/>
</dbReference>
<keyword evidence="5" id="KW-0520">NAD</keyword>
<dbReference type="EMBL" id="CP106878">
    <property type="protein sequence ID" value="WAA09635.1"/>
    <property type="molecule type" value="Genomic_DNA"/>
</dbReference>
<dbReference type="GO" id="GO:0070403">
    <property type="term" value="F:NAD+ binding"/>
    <property type="evidence" value="ECO:0007669"/>
    <property type="project" value="InterPro"/>
</dbReference>
<dbReference type="InterPro" id="IPR013328">
    <property type="entry name" value="6PGD_dom2"/>
</dbReference>
<reference evidence="8" key="1">
    <citation type="submission" date="2022-09" db="EMBL/GenBank/DDBJ databases">
        <title>Complete Genomes of Fervidibacillus albus and Fervidibacillus halotolerans isolated from tidal flat sediments.</title>
        <authorList>
            <person name="Kwon K.K."/>
            <person name="Yang S.-H."/>
            <person name="Park M.J."/>
            <person name="Oh H.-M."/>
        </authorList>
    </citation>
    <scope>NUCLEOTIDE SEQUENCE</scope>
    <source>
        <strain evidence="8">MEBiC13591</strain>
    </source>
</reference>
<dbReference type="Pfam" id="PF00725">
    <property type="entry name" value="3HCDH"/>
    <property type="match status" value="1"/>
</dbReference>
<feature type="binding site" evidence="5">
    <location>
        <position position="90"/>
    </location>
    <ligand>
        <name>NAD(+)</name>
        <dbReference type="ChEBI" id="CHEBI:57540"/>
    </ligand>
</feature>
<dbReference type="InterPro" id="IPR008927">
    <property type="entry name" value="6-PGluconate_DH-like_C_sf"/>
</dbReference>
<proteinExistence type="inferred from homology"/>
<accession>A0A9E8LUK9</accession>
<dbReference type="Gene3D" id="1.10.1040.10">
    <property type="entry name" value="N-(1-d-carboxylethyl)-l-norvaline Dehydrogenase, domain 2"/>
    <property type="match status" value="1"/>
</dbReference>
<feature type="binding site" evidence="5">
    <location>
        <begin position="8"/>
        <end position="13"/>
    </location>
    <ligand>
        <name>NAD(+)</name>
        <dbReference type="ChEBI" id="CHEBI:57540"/>
    </ligand>
</feature>
<evidence type="ECO:0000259" key="7">
    <source>
        <dbReference type="Pfam" id="PF02737"/>
    </source>
</evidence>
<dbReference type="FunFam" id="3.40.50.720:FF:000009">
    <property type="entry name" value="Fatty oxidation complex, alpha subunit"/>
    <property type="match status" value="1"/>
</dbReference>
<evidence type="ECO:0000259" key="6">
    <source>
        <dbReference type="Pfam" id="PF00725"/>
    </source>
</evidence>
<dbReference type="Proteomes" id="UP001164718">
    <property type="component" value="Chromosome"/>
</dbReference>
<protein>
    <submittedName>
        <fullName evidence="8">3-hydroxybutyryl-CoA dehydrogenase</fullName>
        <ecNumber evidence="8">1.1.1.157</ecNumber>
    </submittedName>
</protein>
<feature type="binding site" evidence="5">
    <location>
        <position position="141"/>
    </location>
    <ligand>
        <name>NAD(+)</name>
        <dbReference type="ChEBI" id="CHEBI:57540"/>
    </ligand>
</feature>
<keyword evidence="9" id="KW-1185">Reference proteome</keyword>
<dbReference type="AlphaFoldDB" id="A0A9E8LUK9"/>
<dbReference type="PIRSF" id="PIRSF000105">
    <property type="entry name" value="HCDH"/>
    <property type="match status" value="1"/>
</dbReference>
<dbReference type="InterPro" id="IPR036291">
    <property type="entry name" value="NAD(P)-bd_dom_sf"/>
</dbReference>
<gene>
    <name evidence="8" type="ORF">OE104_14100</name>
</gene>
<dbReference type="SUPFAM" id="SSF48179">
    <property type="entry name" value="6-phosphogluconate dehydrogenase C-terminal domain-like"/>
    <property type="match status" value="1"/>
</dbReference>
<dbReference type="PANTHER" id="PTHR48075">
    <property type="entry name" value="3-HYDROXYACYL-COA DEHYDROGENASE FAMILY PROTEIN"/>
    <property type="match status" value="1"/>
</dbReference>
<evidence type="ECO:0000256" key="2">
    <source>
        <dbReference type="ARBA" id="ARBA00009463"/>
    </source>
</evidence>
<feature type="binding site" evidence="5">
    <location>
        <position position="272"/>
    </location>
    <ligand>
        <name>NAD(+)</name>
        <dbReference type="ChEBI" id="CHEBI:57540"/>
    </ligand>
</feature>
<name>A0A9E8LUK9_9BACI</name>
<feature type="binding site" evidence="5">
    <location>
        <position position="117"/>
    </location>
    <ligand>
        <name>NAD(+)</name>
        <dbReference type="ChEBI" id="CHEBI:57540"/>
    </ligand>
</feature>
<sequence>MKNIMVVGAGQMGSGIAQVCAQSGFHVVLHDIDLPRVEQGFRKIVENVRRLRKRENITESEENRILNNIKITTDLYTGYDSELVIEAAIEQMGTKKQIFQQLDEMMPKTTILATNTSSLPITEIASVTNRPEKVIGMHFMNPVPVMKLVEIIRGLATSDETYSFVKKVTEQIGKVPVEVNDYPGFISNRILMPMINEAIYALQEGVATKEAIDEIMKLGMNHPMGPLQLADFIGLDTCLYIMEILHEGLGDDKYRPCPLLRKYVSAGWLGKKSGKGFYEYEEKRTR</sequence>
<comment type="pathway">
    <text evidence="1">Lipid metabolism; butanoate metabolism.</text>
</comment>
<dbReference type="Gene3D" id="3.40.50.720">
    <property type="entry name" value="NAD(P)-binding Rossmann-like Domain"/>
    <property type="match status" value="1"/>
</dbReference>
<dbReference type="GO" id="GO:0008691">
    <property type="term" value="F:3-hydroxybutyryl-CoA dehydrogenase activity"/>
    <property type="evidence" value="ECO:0007669"/>
    <property type="project" value="UniProtKB-EC"/>
</dbReference>
<evidence type="ECO:0000313" key="8">
    <source>
        <dbReference type="EMBL" id="WAA09635.1"/>
    </source>
</evidence>
<evidence type="ECO:0000256" key="3">
    <source>
        <dbReference type="ARBA" id="ARBA00023002"/>
    </source>
</evidence>
<dbReference type="InterPro" id="IPR006108">
    <property type="entry name" value="3HC_DH_C"/>
</dbReference>
<organism evidence="8 9">
    <name type="scientific">Fervidibacillus albus</name>
    <dbReference type="NCBI Taxonomy" id="2980026"/>
    <lineage>
        <taxon>Bacteria</taxon>
        <taxon>Bacillati</taxon>
        <taxon>Bacillota</taxon>
        <taxon>Bacilli</taxon>
        <taxon>Bacillales</taxon>
        <taxon>Bacillaceae</taxon>
        <taxon>Fervidibacillus</taxon>
    </lineage>
</organism>
<dbReference type="KEGG" id="faf:OE104_14100"/>
<feature type="site" description="Important for catalytic activity" evidence="4">
    <location>
        <position position="138"/>
    </location>
</feature>